<evidence type="ECO:0000313" key="2">
    <source>
        <dbReference type="Proteomes" id="UP000314294"/>
    </source>
</evidence>
<evidence type="ECO:0000313" key="1">
    <source>
        <dbReference type="EMBL" id="TNN54345.1"/>
    </source>
</evidence>
<proteinExistence type="predicted"/>
<dbReference type="AlphaFoldDB" id="A0A4Z2GMB1"/>
<organism evidence="1 2">
    <name type="scientific">Liparis tanakae</name>
    <name type="common">Tanaka's snailfish</name>
    <dbReference type="NCBI Taxonomy" id="230148"/>
    <lineage>
        <taxon>Eukaryota</taxon>
        <taxon>Metazoa</taxon>
        <taxon>Chordata</taxon>
        <taxon>Craniata</taxon>
        <taxon>Vertebrata</taxon>
        <taxon>Euteleostomi</taxon>
        <taxon>Actinopterygii</taxon>
        <taxon>Neopterygii</taxon>
        <taxon>Teleostei</taxon>
        <taxon>Neoteleostei</taxon>
        <taxon>Acanthomorphata</taxon>
        <taxon>Eupercaria</taxon>
        <taxon>Perciformes</taxon>
        <taxon>Cottioidei</taxon>
        <taxon>Cottales</taxon>
        <taxon>Liparidae</taxon>
        <taxon>Liparis</taxon>
    </lineage>
</organism>
<sequence length="94" mass="10254">MPTTKNMSTEKAIMAKPSRMARSSPTLDTGICVRACCPPRPSTPLLHSCSCPVSTLLDRLLQENTNEGRFQDVLKKTFPNSGQIPLSIGSSELY</sequence>
<reference evidence="1 2" key="1">
    <citation type="submission" date="2019-03" db="EMBL/GenBank/DDBJ databases">
        <title>First draft genome of Liparis tanakae, snailfish: a comprehensive survey of snailfish specific genes.</title>
        <authorList>
            <person name="Kim W."/>
            <person name="Song I."/>
            <person name="Jeong J.-H."/>
            <person name="Kim D."/>
            <person name="Kim S."/>
            <person name="Ryu S."/>
            <person name="Song J.Y."/>
            <person name="Lee S.K."/>
        </authorList>
    </citation>
    <scope>NUCLEOTIDE SEQUENCE [LARGE SCALE GENOMIC DNA]</scope>
    <source>
        <tissue evidence="1">Muscle</tissue>
    </source>
</reference>
<protein>
    <submittedName>
        <fullName evidence="1">Uncharacterized protein</fullName>
    </submittedName>
</protein>
<dbReference type="EMBL" id="SRLO01000487">
    <property type="protein sequence ID" value="TNN54345.1"/>
    <property type="molecule type" value="Genomic_DNA"/>
</dbReference>
<accession>A0A4Z2GMB1</accession>
<name>A0A4Z2GMB1_9TELE</name>
<gene>
    <name evidence="1" type="ORF">EYF80_035425</name>
</gene>
<dbReference type="Proteomes" id="UP000314294">
    <property type="component" value="Unassembled WGS sequence"/>
</dbReference>
<comment type="caution">
    <text evidence="1">The sequence shown here is derived from an EMBL/GenBank/DDBJ whole genome shotgun (WGS) entry which is preliminary data.</text>
</comment>
<keyword evidence="2" id="KW-1185">Reference proteome</keyword>